<keyword evidence="1" id="KW-1133">Transmembrane helix</keyword>
<evidence type="ECO:0000313" key="3">
    <source>
        <dbReference type="Proteomes" id="UP000224386"/>
    </source>
</evidence>
<sequence>MKKSLLIGISTIILAIVTFITYITVTTSNPLSEKEFPKTKEKAKKTAIEYFIKEKQLDVVITEIGVTGEMGYKVWVEGHVRNDEQKKITAIIDVEKDKEYKVISSKVD</sequence>
<organism evidence="2 3">
    <name type="scientific">Bacillus cereus</name>
    <dbReference type="NCBI Taxonomy" id="1396"/>
    <lineage>
        <taxon>Bacteria</taxon>
        <taxon>Bacillati</taxon>
        <taxon>Bacillota</taxon>
        <taxon>Bacilli</taxon>
        <taxon>Bacillales</taxon>
        <taxon>Bacillaceae</taxon>
        <taxon>Bacillus</taxon>
        <taxon>Bacillus cereus group</taxon>
    </lineage>
</organism>
<gene>
    <name evidence="2" type="ORF">COK05_21960</name>
</gene>
<dbReference type="RefSeq" id="WP_098614242.1">
    <property type="nucleotide sequence ID" value="NZ_NVAP01000045.1"/>
</dbReference>
<dbReference type="AlphaFoldDB" id="A0A2B2LLZ2"/>
<dbReference type="Proteomes" id="UP000224386">
    <property type="component" value="Unassembled WGS sequence"/>
</dbReference>
<evidence type="ECO:0000313" key="2">
    <source>
        <dbReference type="EMBL" id="PFQ43319.1"/>
    </source>
</evidence>
<name>A0A2B2LLZ2_BACCE</name>
<protein>
    <recommendedName>
        <fullName evidence="4">PepSY domain-containing protein</fullName>
    </recommendedName>
</protein>
<proteinExistence type="predicted"/>
<accession>A0A2B2LLZ2</accession>
<evidence type="ECO:0008006" key="4">
    <source>
        <dbReference type="Google" id="ProtNLM"/>
    </source>
</evidence>
<reference evidence="2 3" key="1">
    <citation type="submission" date="2017-09" db="EMBL/GenBank/DDBJ databases">
        <title>Large-scale bioinformatics analysis of Bacillus genomes uncovers conserved roles of natural products in bacterial physiology.</title>
        <authorList>
            <consortium name="Agbiome Team Llc"/>
            <person name="Bleich R.M."/>
            <person name="Grubbs K.J."/>
            <person name="Santa Maria K.C."/>
            <person name="Allen S.E."/>
            <person name="Farag S."/>
            <person name="Shank E.A."/>
            <person name="Bowers A."/>
        </authorList>
    </citation>
    <scope>NUCLEOTIDE SEQUENCE [LARGE SCALE GENOMIC DNA]</scope>
    <source>
        <strain evidence="2 3">AFS070861</strain>
    </source>
</reference>
<feature type="transmembrane region" description="Helical" evidence="1">
    <location>
        <begin position="6"/>
        <end position="25"/>
    </location>
</feature>
<dbReference type="EMBL" id="NVAP01000045">
    <property type="protein sequence ID" value="PFQ43319.1"/>
    <property type="molecule type" value="Genomic_DNA"/>
</dbReference>
<keyword evidence="1" id="KW-0812">Transmembrane</keyword>
<keyword evidence="1" id="KW-0472">Membrane</keyword>
<evidence type="ECO:0000256" key="1">
    <source>
        <dbReference type="SAM" id="Phobius"/>
    </source>
</evidence>
<comment type="caution">
    <text evidence="2">The sequence shown here is derived from an EMBL/GenBank/DDBJ whole genome shotgun (WGS) entry which is preliminary data.</text>
</comment>